<dbReference type="Proteomes" id="UP000825729">
    <property type="component" value="Unassembled WGS sequence"/>
</dbReference>
<protein>
    <submittedName>
        <fullName evidence="6">Uncharacterized protein</fullName>
    </submittedName>
</protein>
<name>A0AAV7EYX5_ARIFI</name>
<comment type="caution">
    <text evidence="6">The sequence shown here is derived from an EMBL/GenBank/DDBJ whole genome shotgun (WGS) entry which is preliminary data.</text>
</comment>
<comment type="subcellular location">
    <subcellularLocation>
        <location evidence="1">Membrane</location>
        <topology evidence="1">Multi-pass membrane protein</topology>
    </subcellularLocation>
</comment>
<evidence type="ECO:0000313" key="7">
    <source>
        <dbReference type="Proteomes" id="UP000825729"/>
    </source>
</evidence>
<organism evidence="6 7">
    <name type="scientific">Aristolochia fimbriata</name>
    <name type="common">White veined hardy Dutchman's pipe vine</name>
    <dbReference type="NCBI Taxonomy" id="158543"/>
    <lineage>
        <taxon>Eukaryota</taxon>
        <taxon>Viridiplantae</taxon>
        <taxon>Streptophyta</taxon>
        <taxon>Embryophyta</taxon>
        <taxon>Tracheophyta</taxon>
        <taxon>Spermatophyta</taxon>
        <taxon>Magnoliopsida</taxon>
        <taxon>Magnoliidae</taxon>
        <taxon>Piperales</taxon>
        <taxon>Aristolochiaceae</taxon>
        <taxon>Aristolochia</taxon>
    </lineage>
</organism>
<evidence type="ECO:0000256" key="2">
    <source>
        <dbReference type="ARBA" id="ARBA00022692"/>
    </source>
</evidence>
<dbReference type="GO" id="GO:0016020">
    <property type="term" value="C:membrane"/>
    <property type="evidence" value="ECO:0007669"/>
    <property type="project" value="UniProtKB-SubCell"/>
</dbReference>
<dbReference type="SUPFAM" id="SSF103511">
    <property type="entry name" value="Chlorophyll a-b binding protein"/>
    <property type="match status" value="1"/>
</dbReference>
<reference evidence="6 7" key="1">
    <citation type="submission" date="2021-07" db="EMBL/GenBank/DDBJ databases">
        <title>The Aristolochia fimbriata genome: insights into angiosperm evolution, floral development and chemical biosynthesis.</title>
        <authorList>
            <person name="Jiao Y."/>
        </authorList>
    </citation>
    <scope>NUCLEOTIDE SEQUENCE [LARGE SCALE GENOMIC DNA]</scope>
    <source>
        <strain evidence="6">IBCAS-2021</strain>
        <tissue evidence="6">Leaf</tissue>
    </source>
</reference>
<evidence type="ECO:0000256" key="3">
    <source>
        <dbReference type="ARBA" id="ARBA00022989"/>
    </source>
</evidence>
<evidence type="ECO:0000256" key="4">
    <source>
        <dbReference type="ARBA" id="ARBA00023136"/>
    </source>
</evidence>
<keyword evidence="4" id="KW-0472">Membrane</keyword>
<evidence type="ECO:0000256" key="1">
    <source>
        <dbReference type="ARBA" id="ARBA00004141"/>
    </source>
</evidence>
<accession>A0AAV7EYX5</accession>
<evidence type="ECO:0000313" key="6">
    <source>
        <dbReference type="EMBL" id="KAG9452523.1"/>
    </source>
</evidence>
<dbReference type="PANTHER" id="PTHR14154">
    <property type="entry name" value="UPF0041 BRAIN PROTEIN 44-RELATED"/>
    <property type="match status" value="1"/>
</dbReference>
<dbReference type="AlphaFoldDB" id="A0AAV7EYX5"/>
<feature type="compositionally biased region" description="Polar residues" evidence="5">
    <location>
        <begin position="40"/>
        <end position="54"/>
    </location>
</feature>
<dbReference type="EMBL" id="JAINDJ010000003">
    <property type="protein sequence ID" value="KAG9452523.1"/>
    <property type="molecule type" value="Genomic_DNA"/>
</dbReference>
<sequence>MVNVMMASNTIFASLQCFCCSHRVTKRAASTERPGRSRGTKQASQAEGQKMNGVQNPVKISVNTGGAPAEGEILKLDEAPTSSPSFSDTRWKNGTWDLNLFVEDGKMDWDAVIVAEARRRKFLQTYPHPATHESPVLFRSSIIPWWAWLRRFHLPEAEVLNGRAAMVGFFMAYFVDALSGMGVVDQTGNSICKACLLAVVAGVLLYGQTQDFGNLRSLTQEAVLYDQQWRATYEGKDSERLLEGVPTKKN</sequence>
<keyword evidence="3" id="KW-1133">Transmembrane helix</keyword>
<evidence type="ECO:0000256" key="5">
    <source>
        <dbReference type="SAM" id="MobiDB-lite"/>
    </source>
</evidence>
<keyword evidence="2" id="KW-0812">Transmembrane</keyword>
<proteinExistence type="predicted"/>
<keyword evidence="7" id="KW-1185">Reference proteome</keyword>
<feature type="region of interest" description="Disordered" evidence="5">
    <location>
        <begin position="28"/>
        <end position="54"/>
    </location>
</feature>
<gene>
    <name evidence="6" type="ORF">H6P81_005427</name>
</gene>